<gene>
    <name evidence="2" type="ORF">P775_26705</name>
</gene>
<dbReference type="Pfam" id="PF05406">
    <property type="entry name" value="WGR"/>
    <property type="match status" value="1"/>
</dbReference>
<accession>A0A2G8QZE1</accession>
<dbReference type="PROSITE" id="PS51977">
    <property type="entry name" value="WGR"/>
    <property type="match status" value="1"/>
</dbReference>
<evidence type="ECO:0000313" key="2">
    <source>
        <dbReference type="EMBL" id="PIL14298.1"/>
    </source>
</evidence>
<proteinExistence type="predicted"/>
<sequence length="90" mass="10041">MEPVRMTDQQQIEMFPTVLRLRRTDPEGAVRRFYLVTVQPDLFGGAALVVESGQLGCPGSTTTRFFPDEGQAVDALAEVVKRKVRLGYLL</sequence>
<dbReference type="InterPro" id="IPR036930">
    <property type="entry name" value="WGR_dom_sf"/>
</dbReference>
<evidence type="ECO:0000313" key="3">
    <source>
        <dbReference type="Proteomes" id="UP000231259"/>
    </source>
</evidence>
<dbReference type="Proteomes" id="UP000231259">
    <property type="component" value="Unassembled WGS sequence"/>
</dbReference>
<feature type="domain" description="WGR" evidence="1">
    <location>
        <begin position="3"/>
        <end position="90"/>
    </location>
</feature>
<dbReference type="InterPro" id="IPR008893">
    <property type="entry name" value="WGR_domain"/>
</dbReference>
<dbReference type="SUPFAM" id="SSF142921">
    <property type="entry name" value="WGR domain-like"/>
    <property type="match status" value="1"/>
</dbReference>
<comment type="caution">
    <text evidence="2">The sequence shown here is derived from an EMBL/GenBank/DDBJ whole genome shotgun (WGS) entry which is preliminary data.</text>
</comment>
<keyword evidence="3" id="KW-1185">Reference proteome</keyword>
<dbReference type="InterPro" id="IPR049809">
    <property type="entry name" value="YehF/YfeS-like_WGR"/>
</dbReference>
<organism evidence="2 3">
    <name type="scientific">Puniceibacterium antarcticum</name>
    <dbReference type="NCBI Taxonomy" id="1206336"/>
    <lineage>
        <taxon>Bacteria</taxon>
        <taxon>Pseudomonadati</taxon>
        <taxon>Pseudomonadota</taxon>
        <taxon>Alphaproteobacteria</taxon>
        <taxon>Rhodobacterales</taxon>
        <taxon>Paracoccaceae</taxon>
        <taxon>Puniceibacterium</taxon>
    </lineage>
</organism>
<dbReference type="AlphaFoldDB" id="A0A2G8QZE1"/>
<evidence type="ECO:0000259" key="1">
    <source>
        <dbReference type="PROSITE" id="PS51977"/>
    </source>
</evidence>
<protein>
    <recommendedName>
        <fullName evidence="1">WGR domain-containing protein</fullName>
    </recommendedName>
</protein>
<dbReference type="CDD" id="cd07996">
    <property type="entry name" value="WGR_MMR_like"/>
    <property type="match status" value="1"/>
</dbReference>
<dbReference type="EMBL" id="AWWI01000181">
    <property type="protein sequence ID" value="PIL14298.1"/>
    <property type="molecule type" value="Genomic_DNA"/>
</dbReference>
<reference evidence="2 3" key="1">
    <citation type="submission" date="2013-09" db="EMBL/GenBank/DDBJ databases">
        <title>Genome sequencing of Phaeobacter antarcticus sp. nov. SM1211.</title>
        <authorList>
            <person name="Zhang X.-Y."/>
            <person name="Liu C."/>
            <person name="Chen X.-L."/>
            <person name="Xie B.-B."/>
            <person name="Qin Q.-L."/>
            <person name="Rong J.-C."/>
            <person name="Zhang Y.-Z."/>
        </authorList>
    </citation>
    <scope>NUCLEOTIDE SEQUENCE [LARGE SCALE GENOMIC DNA]</scope>
    <source>
        <strain evidence="2 3">SM1211</strain>
    </source>
</reference>
<name>A0A2G8QZE1_9RHOB</name>